<feature type="compositionally biased region" description="Low complexity" evidence="1">
    <location>
        <begin position="47"/>
        <end position="58"/>
    </location>
</feature>
<reference evidence="3" key="1">
    <citation type="journal article" date="2019" name="Int. J. Syst. Evol. Microbiol.">
        <title>The Global Catalogue of Microorganisms (GCM) 10K type strain sequencing project: providing services to taxonomists for standard genome sequencing and annotation.</title>
        <authorList>
            <consortium name="The Broad Institute Genomics Platform"/>
            <consortium name="The Broad Institute Genome Sequencing Center for Infectious Disease"/>
            <person name="Wu L."/>
            <person name="Ma J."/>
        </authorList>
    </citation>
    <scope>NUCLEOTIDE SEQUENCE [LARGE SCALE GENOMIC DNA]</scope>
    <source>
        <strain evidence="3">CGMCC 4.7132</strain>
    </source>
</reference>
<name>A0ABV9CNI6_9ACTN</name>
<dbReference type="EMBL" id="JBHSFP010000026">
    <property type="protein sequence ID" value="MFC4534845.1"/>
    <property type="molecule type" value="Genomic_DNA"/>
</dbReference>
<evidence type="ECO:0000256" key="1">
    <source>
        <dbReference type="SAM" id="MobiDB-lite"/>
    </source>
</evidence>
<comment type="caution">
    <text evidence="2">The sequence shown here is derived from an EMBL/GenBank/DDBJ whole genome shotgun (WGS) entry which is preliminary data.</text>
</comment>
<keyword evidence="3" id="KW-1185">Reference proteome</keyword>
<feature type="compositionally biased region" description="Polar residues" evidence="1">
    <location>
        <begin position="1"/>
        <end position="10"/>
    </location>
</feature>
<organism evidence="2 3">
    <name type="scientific">Sphaerisporangium dianthi</name>
    <dbReference type="NCBI Taxonomy" id="1436120"/>
    <lineage>
        <taxon>Bacteria</taxon>
        <taxon>Bacillati</taxon>
        <taxon>Actinomycetota</taxon>
        <taxon>Actinomycetes</taxon>
        <taxon>Streptosporangiales</taxon>
        <taxon>Streptosporangiaceae</taxon>
        <taxon>Sphaerisporangium</taxon>
    </lineage>
</organism>
<feature type="region of interest" description="Disordered" evidence="1">
    <location>
        <begin position="1"/>
        <end position="24"/>
    </location>
</feature>
<proteinExistence type="predicted"/>
<accession>A0ABV9CNI6</accession>
<dbReference type="Proteomes" id="UP001596004">
    <property type="component" value="Unassembled WGS sequence"/>
</dbReference>
<sequence length="85" mass="8622">MVEQTRQITDNAAAKTRRARRKVECRSAIPGAASSFAADLAADRGVAGRHAGAAVGAGEPKLGPGTPWAASAGYVSAADRTAEEN</sequence>
<feature type="region of interest" description="Disordered" evidence="1">
    <location>
        <begin position="47"/>
        <end position="68"/>
    </location>
</feature>
<evidence type="ECO:0000313" key="2">
    <source>
        <dbReference type="EMBL" id="MFC4534845.1"/>
    </source>
</evidence>
<protein>
    <submittedName>
        <fullName evidence="2">Uncharacterized protein</fullName>
    </submittedName>
</protein>
<evidence type="ECO:0000313" key="3">
    <source>
        <dbReference type="Proteomes" id="UP001596004"/>
    </source>
</evidence>
<dbReference type="RefSeq" id="WP_380846294.1">
    <property type="nucleotide sequence ID" value="NZ_JBHSFP010000026.1"/>
</dbReference>
<gene>
    <name evidence="2" type="ORF">ACFO60_29145</name>
</gene>